<dbReference type="GO" id="GO:0006508">
    <property type="term" value="P:proteolysis"/>
    <property type="evidence" value="ECO:0007669"/>
    <property type="project" value="InterPro"/>
</dbReference>
<dbReference type="PANTHER" id="PTHR41775:SF1">
    <property type="entry name" value="PEPTIDASE M6-LIKE DOMAIN-CONTAINING PROTEIN"/>
    <property type="match status" value="1"/>
</dbReference>
<reference evidence="4" key="1">
    <citation type="journal article" date="2020" name="mSystems">
        <title>Genome- and Community-Level Interaction Insights into Carbon Utilization and Element Cycling Functions of Hydrothermarchaeota in Hydrothermal Sediment.</title>
        <authorList>
            <person name="Zhou Z."/>
            <person name="Liu Y."/>
            <person name="Xu W."/>
            <person name="Pan J."/>
            <person name="Luo Z.H."/>
            <person name="Li M."/>
        </authorList>
    </citation>
    <scope>NUCLEOTIDE SEQUENCE [LARGE SCALE GENOMIC DNA]</scope>
    <source>
        <strain evidence="4">SpSt-906</strain>
    </source>
</reference>
<dbReference type="EMBL" id="DTMQ01000038">
    <property type="protein sequence ID" value="HGE99506.1"/>
    <property type="molecule type" value="Genomic_DNA"/>
</dbReference>
<evidence type="ECO:0000256" key="1">
    <source>
        <dbReference type="ARBA" id="ARBA00022729"/>
    </source>
</evidence>
<dbReference type="Pfam" id="PF01839">
    <property type="entry name" value="FG-GAP"/>
    <property type="match status" value="1"/>
</dbReference>
<dbReference type="SUPFAM" id="SSF69318">
    <property type="entry name" value="Integrin alpha N-terminal domain"/>
    <property type="match status" value="2"/>
</dbReference>
<comment type="caution">
    <text evidence="4">The sequence shown here is derived from an EMBL/GenBank/DDBJ whole genome shotgun (WGS) entry which is preliminary data.</text>
</comment>
<keyword evidence="1 2" id="KW-0732">Signal</keyword>
<dbReference type="Gene3D" id="2.130.10.130">
    <property type="entry name" value="Integrin alpha, N-terminal"/>
    <property type="match status" value="1"/>
</dbReference>
<protein>
    <recommendedName>
        <fullName evidence="3">Peptidase M6-like domain-containing protein</fullName>
    </recommendedName>
</protein>
<sequence>MVKIKTTLSLLFIFSLSVLAQPLTLKKRYLPPNQTQIENLGKIIKKFTQFKSYRNPNIRRFDKGKGKAVDTVKVLALRVEFQEDFDTLTTGNGKMDLRGFLTPEDGLFYDPPHTKKYFERQLEALRNYFLVNSYGRLYVDFKVMPEGVLDCYQLPQTMLYYGDSMHKYPHNDFSGVEMGLCRLFEDAVRIADRDTLIHWRDYDFLLIFHAGSCNQTDVLGNSPFDLYAATIGSSALNYYLGKDYILTDDGTRIEIATILPEMARQDTARFGEYGMEGLLGLLVHEFCHLLGAYDLYDVSGYSMGVGAWSLMGYGGWLGDYLAGAPPGSVPGLLDPFHKVLFRWVEPMTVVMPKESIPIFCQEMDSSRFKFLADSLNPVIIKIPITETEYFLIENRQVDVKKKDTIVVDREDGVLVRIEDGEYDFFLPGSGILIWHIDEAVIAQYGPYNAININPSHKGVDLVEGDGIQDFDGWFDFSSYEFLGSKYDPFFIGGFLDTLTPNSNPNSDGYFGKTFYTIKVNSGLDSLFHSDTIMFISFRSELFRQNFPRALGISPSFLNCADLNQDGRIELLVQDTLGDIYAFTDNGNPYGDVPFAYINCRTKMPFAIGDVSGDEGLEVISGGERGRVVIFSATGVNLREFSTRGPISSPIVLFDLNRDGKKEIFFGSEDMYLYGFTGEGDTLPGFPFFLSSPPKGLVIFDSLNPKIFVLTEDNYLHIIEREKIKKSLSLASRPFPPPSPPVAGDLDLDGKIEIAVLVAEGMKYKLLILSDTGAIKSESRPVIDYPSFSFLALSDVDGDGYLDILLSAKNKIYAFSGLAFLVKNYPVIFDSVYLREEIVSGWIITEEIPFIFQSSPVVGDVDGDGSLDIIIGSPDNGILGINGKTGEVARYFPLMTSGPILASPLLLDFENDGKLEMAVVDDNGYLYVYNLPLGNNSPWGKVLLSPDNNPLFLVKTGQIPVPSGKLLEEFYLYPNPCGNEGYLRLKTGKVPLRLKWKVLDITGEPVKDLTGEITLSSLLSQEITISTKLLASGVYILKLEVEGEKSPRFYKFGVLK</sequence>
<dbReference type="InterPro" id="IPR028994">
    <property type="entry name" value="Integrin_alpha_N"/>
</dbReference>
<feature type="signal peptide" evidence="2">
    <location>
        <begin position="1"/>
        <end position="20"/>
    </location>
</feature>
<gene>
    <name evidence="4" type="ORF">ENX07_05500</name>
</gene>
<dbReference type="AlphaFoldDB" id="A0A7C3UZ27"/>
<dbReference type="GO" id="GO:0008233">
    <property type="term" value="F:peptidase activity"/>
    <property type="evidence" value="ECO:0007669"/>
    <property type="project" value="InterPro"/>
</dbReference>
<dbReference type="PANTHER" id="PTHR41775">
    <property type="entry name" value="SECRETED PROTEIN-RELATED"/>
    <property type="match status" value="1"/>
</dbReference>
<organism evidence="4">
    <name type="scientific">candidate division WOR-3 bacterium</name>
    <dbReference type="NCBI Taxonomy" id="2052148"/>
    <lineage>
        <taxon>Bacteria</taxon>
        <taxon>Bacteria division WOR-3</taxon>
    </lineage>
</organism>
<dbReference type="Pfam" id="PF05547">
    <property type="entry name" value="Peptidase_M6"/>
    <property type="match status" value="1"/>
</dbReference>
<accession>A0A7C3UZ27</accession>
<proteinExistence type="predicted"/>
<evidence type="ECO:0000259" key="3">
    <source>
        <dbReference type="Pfam" id="PF05547"/>
    </source>
</evidence>
<dbReference type="InterPro" id="IPR013517">
    <property type="entry name" value="FG-GAP"/>
</dbReference>
<name>A0A7C3UZ27_UNCW3</name>
<evidence type="ECO:0000256" key="2">
    <source>
        <dbReference type="SAM" id="SignalP"/>
    </source>
</evidence>
<dbReference type="InterPro" id="IPR008757">
    <property type="entry name" value="Peptidase_M6-like_domain"/>
</dbReference>
<evidence type="ECO:0000313" key="4">
    <source>
        <dbReference type="EMBL" id="HGE99506.1"/>
    </source>
</evidence>
<feature type="domain" description="Peptidase M6-like" evidence="3">
    <location>
        <begin position="69"/>
        <end position="337"/>
    </location>
</feature>
<feature type="chain" id="PRO_5027782141" description="Peptidase M6-like domain-containing protein" evidence="2">
    <location>
        <begin position="21"/>
        <end position="1055"/>
    </location>
</feature>